<organism evidence="1 2">
    <name type="scientific">Sphingobacterium alkalisoli</name>
    <dbReference type="NCBI Taxonomy" id="1874115"/>
    <lineage>
        <taxon>Bacteria</taxon>
        <taxon>Pseudomonadati</taxon>
        <taxon>Bacteroidota</taxon>
        <taxon>Sphingobacteriia</taxon>
        <taxon>Sphingobacteriales</taxon>
        <taxon>Sphingobacteriaceae</taxon>
        <taxon>Sphingobacterium</taxon>
    </lineage>
</organism>
<protein>
    <submittedName>
        <fullName evidence="1">Uncharacterized protein</fullName>
    </submittedName>
</protein>
<dbReference type="RefSeq" id="WP_136820930.1">
    <property type="nucleotide sequence ID" value="NZ_BMJX01000003.1"/>
</dbReference>
<name>A0A4U0H2E2_9SPHI</name>
<keyword evidence="2" id="KW-1185">Reference proteome</keyword>
<reference evidence="1 2" key="1">
    <citation type="submission" date="2019-04" db="EMBL/GenBank/DDBJ databases">
        <title>Sphingobacterium olei sp. nov., isolated from oil-contaminated soil.</title>
        <authorList>
            <person name="Liu B."/>
        </authorList>
    </citation>
    <scope>NUCLEOTIDE SEQUENCE [LARGE SCALE GENOMIC DNA]</scope>
    <source>
        <strain evidence="1 2">Y3L14</strain>
    </source>
</reference>
<evidence type="ECO:0000313" key="1">
    <source>
        <dbReference type="EMBL" id="TJY65801.1"/>
    </source>
</evidence>
<sequence>MNNIFTHKGILSGNDSAAFAFFSANVHHVLGISAFDEQVDLFHKANSFADQQAGDAHPFLLADLPFNAEWQMLTPGIIATFHFGHYRLLPLLLALSHIPICIMVSQTVKEKQQAYYQNILDEERCANVGFIVAEDPRLFFQIRSYLGKGYHILCYVDGGKGLGKTELQTHAMSMDFLHCTLWIRTGFAHIAYLSDVPIYAAWECMDRNNNREFKPTIYRPLANDSRINFVYRCVHALYADFARSLRSRPFAWENLFYLQDSIRLSADKIYLPDTDRYVPFRQEDHYFILDKSNYLSYPLNLDKFDRLCNIFCQQITI</sequence>
<accession>A0A4U0H2E2</accession>
<dbReference type="AlphaFoldDB" id="A0A4U0H2E2"/>
<dbReference type="EMBL" id="SUKA01000003">
    <property type="protein sequence ID" value="TJY65801.1"/>
    <property type="molecule type" value="Genomic_DNA"/>
</dbReference>
<proteinExistence type="predicted"/>
<evidence type="ECO:0000313" key="2">
    <source>
        <dbReference type="Proteomes" id="UP000309872"/>
    </source>
</evidence>
<dbReference type="OrthoDB" id="1373292at2"/>
<dbReference type="Proteomes" id="UP000309872">
    <property type="component" value="Unassembled WGS sequence"/>
</dbReference>
<comment type="caution">
    <text evidence="1">The sequence shown here is derived from an EMBL/GenBank/DDBJ whole genome shotgun (WGS) entry which is preliminary data.</text>
</comment>
<gene>
    <name evidence="1" type="ORF">FAZ19_11825</name>
</gene>